<dbReference type="PANTHER" id="PTHR36529">
    <property type="entry name" value="SLL1095 PROTEIN"/>
    <property type="match status" value="1"/>
</dbReference>
<dbReference type="Gene3D" id="3.90.550.10">
    <property type="entry name" value="Spore Coat Polysaccharide Biosynthesis Protein SpsA, Chain A"/>
    <property type="match status" value="1"/>
</dbReference>
<keyword evidence="2" id="KW-1185">Reference proteome</keyword>
<dbReference type="PANTHER" id="PTHR36529:SF1">
    <property type="entry name" value="GLYCOSYLTRANSFERASE"/>
    <property type="match status" value="1"/>
</dbReference>
<name>A0A1W1W1I0_9BACT</name>
<dbReference type="EMBL" id="FWWW01000091">
    <property type="protein sequence ID" value="SMB99492.1"/>
    <property type="molecule type" value="Genomic_DNA"/>
</dbReference>
<dbReference type="RefSeq" id="WP_200813955.1">
    <property type="nucleotide sequence ID" value="NZ_FWWW01000091.1"/>
</dbReference>
<evidence type="ECO:0000313" key="2">
    <source>
        <dbReference type="Proteomes" id="UP000192266"/>
    </source>
</evidence>
<dbReference type="InterPro" id="IPR018641">
    <property type="entry name" value="Trfase_1_rSAM/seldom-assoc"/>
</dbReference>
<dbReference type="SUPFAM" id="SSF53448">
    <property type="entry name" value="Nucleotide-diphospho-sugar transferases"/>
    <property type="match status" value="1"/>
</dbReference>
<proteinExistence type="predicted"/>
<dbReference type="Proteomes" id="UP000192266">
    <property type="component" value="Unassembled WGS sequence"/>
</dbReference>
<sequence>MSSTARVAILLFTRSAGEEGARKQFLSHGSRADNAAVAARLIDHATATAHRAGVDFVCVDSARQAGATFGERLAGAVRATFARGYEYLLIIGNDCPQLTAATLRRAVAAVQATGAVLGPATDGGVYLLGLSRPLFESTPWLALPWQTRHLGAALRRELRRLGAAVHQLPALADIDDEAGLARALRQALARPLRRGLHRLRTAGRCVARPVWQRAGQRGRLAGRPHRGPPTS</sequence>
<protein>
    <recommendedName>
        <fullName evidence="3">DUF2064 domain-containing protein</fullName>
    </recommendedName>
</protein>
<dbReference type="AlphaFoldDB" id="A0A1W1W1I0"/>
<reference evidence="1 2" key="1">
    <citation type="submission" date="2017-04" db="EMBL/GenBank/DDBJ databases">
        <authorList>
            <person name="Afonso C.L."/>
            <person name="Miller P.J."/>
            <person name="Scott M.A."/>
            <person name="Spackman E."/>
            <person name="Goraichik I."/>
            <person name="Dimitrov K.M."/>
            <person name="Suarez D.L."/>
            <person name="Swayne D.E."/>
        </authorList>
    </citation>
    <scope>NUCLEOTIDE SEQUENCE [LARGE SCALE GENOMIC DNA]</scope>
    <source>
        <strain evidence="1 2">DSM 11622</strain>
    </source>
</reference>
<organism evidence="1 2">
    <name type="scientific">Hymenobacter roseosalivarius DSM 11622</name>
    <dbReference type="NCBI Taxonomy" id="645990"/>
    <lineage>
        <taxon>Bacteria</taxon>
        <taxon>Pseudomonadati</taxon>
        <taxon>Bacteroidota</taxon>
        <taxon>Cytophagia</taxon>
        <taxon>Cytophagales</taxon>
        <taxon>Hymenobacteraceae</taxon>
        <taxon>Hymenobacter</taxon>
    </lineage>
</organism>
<evidence type="ECO:0008006" key="3">
    <source>
        <dbReference type="Google" id="ProtNLM"/>
    </source>
</evidence>
<accession>A0A1W1W1I0</accession>
<dbReference type="InterPro" id="IPR029044">
    <property type="entry name" value="Nucleotide-diphossugar_trans"/>
</dbReference>
<dbReference type="Pfam" id="PF09837">
    <property type="entry name" value="DUF2064"/>
    <property type="match status" value="1"/>
</dbReference>
<dbReference type="STRING" id="645990.SAMN00120144_0226"/>
<gene>
    <name evidence="1" type="ORF">SAMN00120144_0226</name>
</gene>
<evidence type="ECO:0000313" key="1">
    <source>
        <dbReference type="EMBL" id="SMB99492.1"/>
    </source>
</evidence>